<dbReference type="PANTHER" id="PTHR37832:SF1">
    <property type="entry name" value="STRESS-RESPONSE A_B BARREL DOMAIN-CONTAINING PROTEIN"/>
    <property type="match status" value="1"/>
</dbReference>
<dbReference type="Proteomes" id="UP000254866">
    <property type="component" value="Unassembled WGS sequence"/>
</dbReference>
<reference evidence="2 3" key="1">
    <citation type="journal article" date="2018" name="IMA Fungus">
        <title>IMA Genome-F 9: Draft genome sequence of Annulohypoxylon stygium, Aspergillus mulundensis, Berkeleyomyces basicola (syn. Thielaviopsis basicola), Ceratocystis smalleyi, two Cercospora beticola strains, Coleophoma cylindrospora, Fusarium fracticaudum, Phialophora cf. hyalina, and Morchella septimelata.</title>
        <authorList>
            <person name="Wingfield B.D."/>
            <person name="Bills G.F."/>
            <person name="Dong Y."/>
            <person name="Huang W."/>
            <person name="Nel W.J."/>
            <person name="Swalarsk-Parry B.S."/>
            <person name="Vaghefi N."/>
            <person name="Wilken P.M."/>
            <person name="An Z."/>
            <person name="de Beer Z.W."/>
            <person name="De Vos L."/>
            <person name="Chen L."/>
            <person name="Duong T.A."/>
            <person name="Gao Y."/>
            <person name="Hammerbacher A."/>
            <person name="Kikkert J.R."/>
            <person name="Li Y."/>
            <person name="Li H."/>
            <person name="Li K."/>
            <person name="Li Q."/>
            <person name="Liu X."/>
            <person name="Ma X."/>
            <person name="Naidoo K."/>
            <person name="Pethybridge S.J."/>
            <person name="Sun J."/>
            <person name="Steenkamp E.T."/>
            <person name="van der Nest M.A."/>
            <person name="van Wyk S."/>
            <person name="Wingfield M.J."/>
            <person name="Xiong C."/>
            <person name="Yue Q."/>
            <person name="Zhang X."/>
        </authorList>
    </citation>
    <scope>NUCLEOTIDE SEQUENCE [LARGE SCALE GENOMIC DNA]</scope>
    <source>
        <strain evidence="2 3">BP 5553</strain>
    </source>
</reference>
<evidence type="ECO:0000313" key="3">
    <source>
        <dbReference type="Proteomes" id="UP000254866"/>
    </source>
</evidence>
<evidence type="ECO:0000313" key="2">
    <source>
        <dbReference type="EMBL" id="RDL29815.1"/>
    </source>
</evidence>
<dbReference type="GeneID" id="43603529"/>
<dbReference type="SUPFAM" id="SSF54909">
    <property type="entry name" value="Dimeric alpha+beta barrel"/>
    <property type="match status" value="1"/>
</dbReference>
<accession>A0A370T8S1</accession>
<keyword evidence="3" id="KW-1185">Reference proteome</keyword>
<dbReference type="InterPro" id="IPR011008">
    <property type="entry name" value="Dimeric_a/b-barrel"/>
</dbReference>
<name>A0A370T8S1_9HELO</name>
<dbReference type="PANTHER" id="PTHR37832">
    <property type="entry name" value="BLL2683 PROTEIN"/>
    <property type="match status" value="1"/>
</dbReference>
<dbReference type="InterPro" id="IPR013097">
    <property type="entry name" value="Dabb"/>
</dbReference>
<dbReference type="EMBL" id="NPIC01000018">
    <property type="protein sequence ID" value="RDL29815.1"/>
    <property type="molecule type" value="Genomic_DNA"/>
</dbReference>
<dbReference type="RefSeq" id="XP_031864572.1">
    <property type="nucleotide sequence ID" value="XM_032019303.1"/>
</dbReference>
<proteinExistence type="predicted"/>
<sequence length="99" mass="10974">MPVYHIGMFKLKPDADKAGLTAMKNDCEALATKIPGVLSVTVGPPMPPASRTAGYGLAMVVVFDKHESYKAYITHPEHLNVMHFKDELTTESFSYQLEF</sequence>
<dbReference type="STRING" id="2656787.A0A370T8S1"/>
<dbReference type="Gene3D" id="3.30.70.100">
    <property type="match status" value="1"/>
</dbReference>
<gene>
    <name evidence="2" type="ORF">BP5553_10680</name>
</gene>
<evidence type="ECO:0000259" key="1">
    <source>
        <dbReference type="PROSITE" id="PS51502"/>
    </source>
</evidence>
<dbReference type="AlphaFoldDB" id="A0A370T8S1"/>
<dbReference type="OrthoDB" id="42919at2759"/>
<feature type="domain" description="Stress-response A/B barrel" evidence="1">
    <location>
        <begin position="3"/>
        <end position="97"/>
    </location>
</feature>
<protein>
    <recommendedName>
        <fullName evidence="1">Stress-response A/B barrel domain-containing protein</fullName>
    </recommendedName>
</protein>
<dbReference type="SMART" id="SM00886">
    <property type="entry name" value="Dabb"/>
    <property type="match status" value="1"/>
</dbReference>
<dbReference type="PROSITE" id="PS51502">
    <property type="entry name" value="S_R_A_B_BARREL"/>
    <property type="match status" value="1"/>
</dbReference>
<dbReference type="Pfam" id="PF07876">
    <property type="entry name" value="Dabb"/>
    <property type="match status" value="1"/>
</dbReference>
<organism evidence="2 3">
    <name type="scientific">Venustampulla echinocandica</name>
    <dbReference type="NCBI Taxonomy" id="2656787"/>
    <lineage>
        <taxon>Eukaryota</taxon>
        <taxon>Fungi</taxon>
        <taxon>Dikarya</taxon>
        <taxon>Ascomycota</taxon>
        <taxon>Pezizomycotina</taxon>
        <taxon>Leotiomycetes</taxon>
        <taxon>Helotiales</taxon>
        <taxon>Pleuroascaceae</taxon>
        <taxon>Venustampulla</taxon>
    </lineage>
</organism>
<comment type="caution">
    <text evidence="2">The sequence shown here is derived from an EMBL/GenBank/DDBJ whole genome shotgun (WGS) entry which is preliminary data.</text>
</comment>